<proteinExistence type="predicted"/>
<dbReference type="Proteomes" id="UP001055072">
    <property type="component" value="Unassembled WGS sequence"/>
</dbReference>
<evidence type="ECO:0000313" key="2">
    <source>
        <dbReference type="Proteomes" id="UP001055072"/>
    </source>
</evidence>
<evidence type="ECO:0000313" key="1">
    <source>
        <dbReference type="EMBL" id="KAI0088501.1"/>
    </source>
</evidence>
<keyword evidence="2" id="KW-1185">Reference proteome</keyword>
<comment type="caution">
    <text evidence="1">The sequence shown here is derived from an EMBL/GenBank/DDBJ whole genome shotgun (WGS) entry which is preliminary data.</text>
</comment>
<organism evidence="1 2">
    <name type="scientific">Irpex rosettiformis</name>
    <dbReference type="NCBI Taxonomy" id="378272"/>
    <lineage>
        <taxon>Eukaryota</taxon>
        <taxon>Fungi</taxon>
        <taxon>Dikarya</taxon>
        <taxon>Basidiomycota</taxon>
        <taxon>Agaricomycotina</taxon>
        <taxon>Agaricomycetes</taxon>
        <taxon>Polyporales</taxon>
        <taxon>Irpicaceae</taxon>
        <taxon>Irpex</taxon>
    </lineage>
</organism>
<name>A0ACB8U2T6_9APHY</name>
<gene>
    <name evidence="1" type="ORF">BDY19DRAFT_906525</name>
</gene>
<reference evidence="1" key="1">
    <citation type="journal article" date="2021" name="Environ. Microbiol.">
        <title>Gene family expansions and transcriptome signatures uncover fungal adaptations to wood decay.</title>
        <authorList>
            <person name="Hage H."/>
            <person name="Miyauchi S."/>
            <person name="Viragh M."/>
            <person name="Drula E."/>
            <person name="Min B."/>
            <person name="Chaduli D."/>
            <person name="Navarro D."/>
            <person name="Favel A."/>
            <person name="Norest M."/>
            <person name="Lesage-Meessen L."/>
            <person name="Balint B."/>
            <person name="Merenyi Z."/>
            <person name="de Eugenio L."/>
            <person name="Morin E."/>
            <person name="Martinez A.T."/>
            <person name="Baldrian P."/>
            <person name="Stursova M."/>
            <person name="Martinez M.J."/>
            <person name="Novotny C."/>
            <person name="Magnuson J.K."/>
            <person name="Spatafora J.W."/>
            <person name="Maurice S."/>
            <person name="Pangilinan J."/>
            <person name="Andreopoulos W."/>
            <person name="LaButti K."/>
            <person name="Hundley H."/>
            <person name="Na H."/>
            <person name="Kuo A."/>
            <person name="Barry K."/>
            <person name="Lipzen A."/>
            <person name="Henrissat B."/>
            <person name="Riley R."/>
            <person name="Ahrendt S."/>
            <person name="Nagy L.G."/>
            <person name="Grigoriev I.V."/>
            <person name="Martin F."/>
            <person name="Rosso M.N."/>
        </authorList>
    </citation>
    <scope>NUCLEOTIDE SEQUENCE</scope>
    <source>
        <strain evidence="1">CBS 384.51</strain>
    </source>
</reference>
<dbReference type="EMBL" id="MU274913">
    <property type="protein sequence ID" value="KAI0088501.1"/>
    <property type="molecule type" value="Genomic_DNA"/>
</dbReference>
<protein>
    <submittedName>
        <fullName evidence="1">Uncharacterized protein</fullName>
    </submittedName>
</protein>
<accession>A0ACB8U2T6</accession>
<sequence length="182" mass="20669">MQPYTGSVILPTQIRNFRDAGSAIVEAKNKFMECLPPPQYIPHELRESFAASLHEVLDLSDVMEPNLHKVYLLVDKEKLDEMIGIIQRRMLEVPPPEEPQFIMTHDDVIQSLRILTGIERVVTAAIAWTNSEDGARFRRDMNHAHAAMEASFDREPHGAILIRTWALTVFRSSSIPLALVMP</sequence>